<feature type="transmembrane region" description="Helical" evidence="13">
    <location>
        <begin position="389"/>
        <end position="412"/>
    </location>
</feature>
<keyword evidence="5" id="KW-0813">Transport</keyword>
<evidence type="ECO:0000256" key="5">
    <source>
        <dbReference type="ARBA" id="ARBA00022448"/>
    </source>
</evidence>
<protein>
    <recommendedName>
        <fullName evidence="4">Probable multidrug resistance protein NorM</fullName>
    </recommendedName>
    <alternativeName>
        <fullName evidence="12">Multidrug-efflux transporter</fullName>
    </alternativeName>
</protein>
<evidence type="ECO:0000256" key="10">
    <source>
        <dbReference type="ARBA" id="ARBA00023065"/>
    </source>
</evidence>
<feature type="transmembrane region" description="Helical" evidence="13">
    <location>
        <begin position="418"/>
        <end position="440"/>
    </location>
</feature>
<keyword evidence="11 13" id="KW-0472">Membrane</keyword>
<evidence type="ECO:0000256" key="12">
    <source>
        <dbReference type="ARBA" id="ARBA00031636"/>
    </source>
</evidence>
<gene>
    <name evidence="14" type="primary">norM</name>
    <name evidence="14" type="ORF">GCM10011391_18040</name>
</gene>
<accession>A0A8J2YH12</accession>
<feature type="transmembrane region" description="Helical" evidence="13">
    <location>
        <begin position="316"/>
        <end position="339"/>
    </location>
</feature>
<dbReference type="GO" id="GO:0006811">
    <property type="term" value="P:monoatomic ion transport"/>
    <property type="evidence" value="ECO:0007669"/>
    <property type="project" value="UniProtKB-KW"/>
</dbReference>
<evidence type="ECO:0000256" key="2">
    <source>
        <dbReference type="ARBA" id="ARBA00004651"/>
    </source>
</evidence>
<proteinExistence type="inferred from homology"/>
<dbReference type="PIRSF" id="PIRSF006603">
    <property type="entry name" value="DinF"/>
    <property type="match status" value="1"/>
</dbReference>
<evidence type="ECO:0000256" key="1">
    <source>
        <dbReference type="ARBA" id="ARBA00003408"/>
    </source>
</evidence>
<feature type="transmembrane region" description="Helical" evidence="13">
    <location>
        <begin position="244"/>
        <end position="265"/>
    </location>
</feature>
<evidence type="ECO:0000256" key="9">
    <source>
        <dbReference type="ARBA" id="ARBA00022989"/>
    </source>
</evidence>
<evidence type="ECO:0000256" key="7">
    <source>
        <dbReference type="ARBA" id="ARBA00022475"/>
    </source>
</evidence>
<evidence type="ECO:0000256" key="3">
    <source>
        <dbReference type="ARBA" id="ARBA00010199"/>
    </source>
</evidence>
<dbReference type="EMBL" id="BMIR01000007">
    <property type="protein sequence ID" value="GGE39624.1"/>
    <property type="molecule type" value="Genomic_DNA"/>
</dbReference>
<organism evidence="14 15">
    <name type="scientific">Pullulanibacillus camelliae</name>
    <dbReference type="NCBI Taxonomy" id="1707096"/>
    <lineage>
        <taxon>Bacteria</taxon>
        <taxon>Bacillati</taxon>
        <taxon>Bacillota</taxon>
        <taxon>Bacilli</taxon>
        <taxon>Bacillales</taxon>
        <taxon>Sporolactobacillaceae</taxon>
        <taxon>Pullulanibacillus</taxon>
    </lineage>
</organism>
<evidence type="ECO:0000256" key="11">
    <source>
        <dbReference type="ARBA" id="ARBA00023136"/>
    </source>
</evidence>
<dbReference type="GO" id="GO:0005886">
    <property type="term" value="C:plasma membrane"/>
    <property type="evidence" value="ECO:0007669"/>
    <property type="project" value="UniProtKB-SubCell"/>
</dbReference>
<keyword evidence="8 13" id="KW-0812">Transmembrane</keyword>
<feature type="transmembrane region" description="Helical" evidence="13">
    <location>
        <begin position="12"/>
        <end position="34"/>
    </location>
</feature>
<evidence type="ECO:0000313" key="15">
    <source>
        <dbReference type="Proteomes" id="UP000628775"/>
    </source>
</evidence>
<evidence type="ECO:0000313" key="14">
    <source>
        <dbReference type="EMBL" id="GGE39624.1"/>
    </source>
</evidence>
<evidence type="ECO:0000256" key="8">
    <source>
        <dbReference type="ARBA" id="ARBA00022692"/>
    </source>
</evidence>
<sequence>MYPTHRLSEKLKVILTLLFPILVTQIGLSAMSFFDTLMSGHAGTNDLAGVAIGSSLWMPVYTGLSGILIAITTLISNHLGRKRQRAIPFTLMQGIYLSIAIALAVVIIGGVVLQPILNAMELTEVVQSIAKRYLHALAIGILPLFVYGVLRNFMDAHGKTTITMVITLCSLPINILFNYLFIFGKFGFPRLGGVGTGYATAITYWIIALIALIVIIRVHPFASYKPFRHVYKISFKEWKAQLKIGVPIGFAIFFETSIFSAVTLFMSRYGTVTVAAHQAALNFEALLFMVPLSIAMALTIAVGYENGSGRYQDAKTYSFLGIGLAIIIACVLSIFLYTFRESFARLYTEDSHVLQLTSHFLIYAVFFQLSDALQAPIQGALRGYKDVNVALILTLIAYWIIGLPLGYILAAYTGLGPYGYWVGLICGLALGAIGLALRLITLQKQEMHQSIH</sequence>
<keyword evidence="10" id="KW-0406">Ion transport</keyword>
<evidence type="ECO:0000256" key="4">
    <source>
        <dbReference type="ARBA" id="ARBA00020268"/>
    </source>
</evidence>
<dbReference type="Pfam" id="PF01554">
    <property type="entry name" value="MatE"/>
    <property type="match status" value="2"/>
</dbReference>
<feature type="transmembrane region" description="Helical" evidence="13">
    <location>
        <begin position="95"/>
        <end position="113"/>
    </location>
</feature>
<keyword evidence="9 13" id="KW-1133">Transmembrane helix</keyword>
<dbReference type="CDD" id="cd13131">
    <property type="entry name" value="MATE_NorM_like"/>
    <property type="match status" value="1"/>
</dbReference>
<dbReference type="PANTHER" id="PTHR43298">
    <property type="entry name" value="MULTIDRUG RESISTANCE PROTEIN NORM-RELATED"/>
    <property type="match status" value="1"/>
</dbReference>
<feature type="transmembrane region" description="Helical" evidence="13">
    <location>
        <begin position="162"/>
        <end position="182"/>
    </location>
</feature>
<comment type="caution">
    <text evidence="14">The sequence shown here is derived from an EMBL/GenBank/DDBJ whole genome shotgun (WGS) entry which is preliminary data.</text>
</comment>
<feature type="transmembrane region" description="Helical" evidence="13">
    <location>
        <begin position="359"/>
        <end position="377"/>
    </location>
</feature>
<dbReference type="InterPro" id="IPR048279">
    <property type="entry name" value="MdtK-like"/>
</dbReference>
<dbReference type="InterPro" id="IPR002528">
    <property type="entry name" value="MATE_fam"/>
</dbReference>
<feature type="transmembrane region" description="Helical" evidence="13">
    <location>
        <begin position="285"/>
        <end position="304"/>
    </location>
</feature>
<feature type="transmembrane region" description="Helical" evidence="13">
    <location>
        <begin position="133"/>
        <end position="150"/>
    </location>
</feature>
<keyword evidence="15" id="KW-1185">Reference proteome</keyword>
<dbReference type="RefSeq" id="WP_188692489.1">
    <property type="nucleotide sequence ID" value="NZ_BMIR01000007.1"/>
</dbReference>
<keyword evidence="7" id="KW-1003">Cell membrane</keyword>
<dbReference type="PANTHER" id="PTHR43298:SF2">
    <property type="entry name" value="FMN_FAD EXPORTER YEEO-RELATED"/>
    <property type="match status" value="1"/>
</dbReference>
<evidence type="ECO:0000256" key="13">
    <source>
        <dbReference type="SAM" id="Phobius"/>
    </source>
</evidence>
<feature type="transmembrane region" description="Helical" evidence="13">
    <location>
        <begin position="54"/>
        <end position="75"/>
    </location>
</feature>
<evidence type="ECO:0000256" key="6">
    <source>
        <dbReference type="ARBA" id="ARBA00022449"/>
    </source>
</evidence>
<keyword evidence="6" id="KW-0050">Antiport</keyword>
<dbReference type="AlphaFoldDB" id="A0A8J2YH12"/>
<feature type="transmembrane region" description="Helical" evidence="13">
    <location>
        <begin position="202"/>
        <end position="223"/>
    </location>
</feature>
<reference evidence="14" key="1">
    <citation type="journal article" date="2014" name="Int. J. Syst. Evol. Microbiol.">
        <title>Complete genome sequence of Corynebacterium casei LMG S-19264T (=DSM 44701T), isolated from a smear-ripened cheese.</title>
        <authorList>
            <consortium name="US DOE Joint Genome Institute (JGI-PGF)"/>
            <person name="Walter F."/>
            <person name="Albersmeier A."/>
            <person name="Kalinowski J."/>
            <person name="Ruckert C."/>
        </authorList>
    </citation>
    <scope>NUCLEOTIDE SEQUENCE</scope>
    <source>
        <strain evidence="14">CGMCC 1.15371</strain>
    </source>
</reference>
<dbReference type="Proteomes" id="UP000628775">
    <property type="component" value="Unassembled WGS sequence"/>
</dbReference>
<comment type="similarity">
    <text evidence="3">Belongs to the multi antimicrobial extrusion (MATE) (TC 2.A.66.1) family.</text>
</comment>
<comment type="subcellular location">
    <subcellularLocation>
        <location evidence="2">Cell membrane</location>
        <topology evidence="2">Multi-pass membrane protein</topology>
    </subcellularLocation>
</comment>
<reference evidence="14" key="2">
    <citation type="submission" date="2020-09" db="EMBL/GenBank/DDBJ databases">
        <authorList>
            <person name="Sun Q."/>
            <person name="Zhou Y."/>
        </authorList>
    </citation>
    <scope>NUCLEOTIDE SEQUENCE</scope>
    <source>
        <strain evidence="14">CGMCC 1.15371</strain>
    </source>
</reference>
<comment type="function">
    <text evidence="1">Multidrug efflux pump.</text>
</comment>
<name>A0A8J2YH12_9BACL</name>
<dbReference type="GO" id="GO:0015297">
    <property type="term" value="F:antiporter activity"/>
    <property type="evidence" value="ECO:0007669"/>
    <property type="project" value="UniProtKB-KW"/>
</dbReference>
<dbReference type="InterPro" id="IPR050222">
    <property type="entry name" value="MATE_MdtK"/>
</dbReference>
<dbReference type="NCBIfam" id="TIGR00797">
    <property type="entry name" value="matE"/>
    <property type="match status" value="1"/>
</dbReference>
<dbReference type="GO" id="GO:0042910">
    <property type="term" value="F:xenobiotic transmembrane transporter activity"/>
    <property type="evidence" value="ECO:0007669"/>
    <property type="project" value="InterPro"/>
</dbReference>